<keyword evidence="5" id="KW-0521">NADP</keyword>
<dbReference type="AlphaFoldDB" id="A0A166DVG3"/>
<dbReference type="EC" id="1.3.1.104" evidence="11"/>
<evidence type="ECO:0000259" key="13">
    <source>
        <dbReference type="SMART" id="SM00829"/>
    </source>
</evidence>
<accession>A0A166DVG3</accession>
<comment type="subcellular location">
    <subcellularLocation>
        <location evidence="1">Mitochondrion</location>
    </subcellularLocation>
</comment>
<keyword evidence="8" id="KW-0443">Lipid metabolism</keyword>
<dbReference type="GO" id="GO:0005739">
    <property type="term" value="C:mitochondrion"/>
    <property type="evidence" value="ECO:0007669"/>
    <property type="project" value="UniProtKB-SubCell"/>
</dbReference>
<evidence type="ECO:0000256" key="2">
    <source>
        <dbReference type="ARBA" id="ARBA00010371"/>
    </source>
</evidence>
<dbReference type="SMART" id="SM00829">
    <property type="entry name" value="PKS_ER"/>
    <property type="match status" value="1"/>
</dbReference>
<keyword evidence="3" id="KW-0444">Lipid biosynthesis</keyword>
<dbReference type="OrthoDB" id="7482721at2759"/>
<dbReference type="InterPro" id="IPR020843">
    <property type="entry name" value="ER"/>
</dbReference>
<dbReference type="FunFam" id="3.40.50.720:FF:000112">
    <property type="entry name" value="Enoyl-[acyl-carrier-protein] reductase 1, mitochondrial"/>
    <property type="match status" value="1"/>
</dbReference>
<evidence type="ECO:0000256" key="6">
    <source>
        <dbReference type="ARBA" id="ARBA00022946"/>
    </source>
</evidence>
<gene>
    <name evidence="14" type="ORF">SISSUDRAFT_1020884</name>
</gene>
<keyword evidence="6" id="KW-0809">Transit peptide</keyword>
<evidence type="ECO:0000256" key="1">
    <source>
        <dbReference type="ARBA" id="ARBA00004173"/>
    </source>
</evidence>
<protein>
    <recommendedName>
        <fullName evidence="11">enoyl-[acyl-carrier-protein] reductase</fullName>
        <ecNumber evidence="11">1.3.1.104</ecNumber>
    </recommendedName>
</protein>
<evidence type="ECO:0000256" key="10">
    <source>
        <dbReference type="ARBA" id="ARBA00023160"/>
    </source>
</evidence>
<evidence type="ECO:0000256" key="9">
    <source>
        <dbReference type="ARBA" id="ARBA00023128"/>
    </source>
</evidence>
<reference evidence="14 15" key="1">
    <citation type="journal article" date="2016" name="Mol. Biol. Evol.">
        <title>Comparative Genomics of Early-Diverging Mushroom-Forming Fungi Provides Insights into the Origins of Lignocellulose Decay Capabilities.</title>
        <authorList>
            <person name="Nagy L.G."/>
            <person name="Riley R."/>
            <person name="Tritt A."/>
            <person name="Adam C."/>
            <person name="Daum C."/>
            <person name="Floudas D."/>
            <person name="Sun H."/>
            <person name="Yadav J.S."/>
            <person name="Pangilinan J."/>
            <person name="Larsson K.H."/>
            <person name="Matsuura K."/>
            <person name="Barry K."/>
            <person name="Labutti K."/>
            <person name="Kuo R."/>
            <person name="Ohm R.A."/>
            <person name="Bhattacharya S.S."/>
            <person name="Shirouzu T."/>
            <person name="Yoshinaga Y."/>
            <person name="Martin F.M."/>
            <person name="Grigoriev I.V."/>
            <person name="Hibbett D.S."/>
        </authorList>
    </citation>
    <scope>NUCLEOTIDE SEQUENCE [LARGE SCALE GENOMIC DNA]</scope>
    <source>
        <strain evidence="14 15">HHB10207 ss-3</strain>
    </source>
</reference>
<evidence type="ECO:0000256" key="3">
    <source>
        <dbReference type="ARBA" id="ARBA00022516"/>
    </source>
</evidence>
<evidence type="ECO:0000256" key="5">
    <source>
        <dbReference type="ARBA" id="ARBA00022857"/>
    </source>
</evidence>
<organism evidence="14 15">
    <name type="scientific">Sistotremastrum suecicum HHB10207 ss-3</name>
    <dbReference type="NCBI Taxonomy" id="1314776"/>
    <lineage>
        <taxon>Eukaryota</taxon>
        <taxon>Fungi</taxon>
        <taxon>Dikarya</taxon>
        <taxon>Basidiomycota</taxon>
        <taxon>Agaricomycotina</taxon>
        <taxon>Agaricomycetes</taxon>
        <taxon>Sistotremastrales</taxon>
        <taxon>Sistotremastraceae</taxon>
        <taxon>Sistotremastrum</taxon>
    </lineage>
</organism>
<sequence>MSKRSLTQRAIIFQSHGDPSQVLSAKTLPDLQPPPPSSLAVRFALSPINPSDINVIQGIYPSQPHVRTSKEVGLDEYYIPGNEGLGIVEEVGSSVSEFSEGDWVIMKRSQAGTWASAAILDPKDVIRIPRKPNSSKLTEAHAATLTVNPPTAWGMLTKFIELKEGDWVVQNGANSAVGQAVIQIAKRRGLQTLNFVRNRPNFVELKEQLSSIGATQVFTYDDLSDKATKQKIKEVTAGKEIRLGLNCVGGKETSLMATLLGKDAHLVSYGAMSKQPLSLPTSLFIFKNLTSHGYWQSRWYQDCSPQERDAMFNDILDMIEDGSVRSPLKWRIKIDGFRLVISPRTRNLEVDWR</sequence>
<feature type="domain" description="Enoyl reductase (ER)" evidence="13">
    <location>
        <begin position="17"/>
        <end position="345"/>
    </location>
</feature>
<dbReference type="InterPro" id="IPR051034">
    <property type="entry name" value="Mito_Enoyl-ACP_Reductase"/>
</dbReference>
<dbReference type="SUPFAM" id="SSF51735">
    <property type="entry name" value="NAD(P)-binding Rossmann-fold domains"/>
    <property type="match status" value="1"/>
</dbReference>
<comment type="similarity">
    <text evidence="2">Belongs to the zinc-containing alcohol dehydrogenase family. Quinone oxidoreductase subfamily.</text>
</comment>
<keyword evidence="15" id="KW-1185">Reference proteome</keyword>
<evidence type="ECO:0000256" key="7">
    <source>
        <dbReference type="ARBA" id="ARBA00023002"/>
    </source>
</evidence>
<keyword evidence="9" id="KW-0496">Mitochondrion</keyword>
<dbReference type="PANTHER" id="PTHR43981">
    <property type="entry name" value="ENOYL-[ACYL-CARRIER-PROTEIN] REDUCTASE, MITOCHONDRIAL"/>
    <property type="match status" value="1"/>
</dbReference>
<comment type="catalytic activity">
    <reaction evidence="12">
        <text>a 2,3-saturated acyl-[ACP] + NADP(+) = a (2E)-enoyl-[ACP] + NADPH + H(+)</text>
        <dbReference type="Rhea" id="RHEA:22564"/>
        <dbReference type="Rhea" id="RHEA-COMP:9925"/>
        <dbReference type="Rhea" id="RHEA-COMP:9926"/>
        <dbReference type="ChEBI" id="CHEBI:15378"/>
        <dbReference type="ChEBI" id="CHEBI:57783"/>
        <dbReference type="ChEBI" id="CHEBI:58349"/>
        <dbReference type="ChEBI" id="CHEBI:78784"/>
        <dbReference type="ChEBI" id="CHEBI:78785"/>
        <dbReference type="EC" id="1.3.1.104"/>
    </reaction>
</comment>
<evidence type="ECO:0000256" key="12">
    <source>
        <dbReference type="ARBA" id="ARBA00048843"/>
    </source>
</evidence>
<keyword evidence="4" id="KW-0276">Fatty acid metabolism</keyword>
<dbReference type="InterPro" id="IPR013154">
    <property type="entry name" value="ADH-like_N"/>
</dbReference>
<proteinExistence type="inferred from homology"/>
<dbReference type="Pfam" id="PF00107">
    <property type="entry name" value="ADH_zinc_N"/>
    <property type="match status" value="1"/>
</dbReference>
<name>A0A166DVG3_9AGAM</name>
<dbReference type="CDD" id="cd08290">
    <property type="entry name" value="ETR"/>
    <property type="match status" value="1"/>
</dbReference>
<dbReference type="PANTHER" id="PTHR43981:SF2">
    <property type="entry name" value="ENOYL-[ACYL-CARRIER-PROTEIN] REDUCTASE, MITOCHONDRIAL"/>
    <property type="match status" value="1"/>
</dbReference>
<dbReference type="InterPro" id="IPR011032">
    <property type="entry name" value="GroES-like_sf"/>
</dbReference>
<dbReference type="Gene3D" id="3.40.50.720">
    <property type="entry name" value="NAD(P)-binding Rossmann-like Domain"/>
    <property type="match status" value="1"/>
</dbReference>
<dbReference type="GO" id="GO:0006633">
    <property type="term" value="P:fatty acid biosynthetic process"/>
    <property type="evidence" value="ECO:0007669"/>
    <property type="project" value="UniProtKB-KW"/>
</dbReference>
<dbReference type="InterPro" id="IPR013149">
    <property type="entry name" value="ADH-like_C"/>
</dbReference>
<dbReference type="Pfam" id="PF08240">
    <property type="entry name" value="ADH_N"/>
    <property type="match status" value="1"/>
</dbReference>
<dbReference type="Proteomes" id="UP000076798">
    <property type="component" value="Unassembled WGS sequence"/>
</dbReference>
<dbReference type="Gene3D" id="3.90.180.10">
    <property type="entry name" value="Medium-chain alcohol dehydrogenases, catalytic domain"/>
    <property type="match status" value="1"/>
</dbReference>
<evidence type="ECO:0000256" key="4">
    <source>
        <dbReference type="ARBA" id="ARBA00022832"/>
    </source>
</evidence>
<dbReference type="GO" id="GO:0141148">
    <property type="term" value="F:enoyl-[acyl-carrier-protein] reductase (NADPH) activity"/>
    <property type="evidence" value="ECO:0007669"/>
    <property type="project" value="UniProtKB-EC"/>
</dbReference>
<keyword evidence="10" id="KW-0275">Fatty acid biosynthesis</keyword>
<dbReference type="InterPro" id="IPR036291">
    <property type="entry name" value="NAD(P)-bd_dom_sf"/>
</dbReference>
<dbReference type="STRING" id="1314776.A0A166DVG3"/>
<evidence type="ECO:0000313" key="15">
    <source>
        <dbReference type="Proteomes" id="UP000076798"/>
    </source>
</evidence>
<keyword evidence="7" id="KW-0560">Oxidoreductase</keyword>
<evidence type="ECO:0000256" key="8">
    <source>
        <dbReference type="ARBA" id="ARBA00023098"/>
    </source>
</evidence>
<dbReference type="EMBL" id="KV428054">
    <property type="protein sequence ID" value="KZT38937.1"/>
    <property type="molecule type" value="Genomic_DNA"/>
</dbReference>
<evidence type="ECO:0000256" key="11">
    <source>
        <dbReference type="ARBA" id="ARBA00038963"/>
    </source>
</evidence>
<dbReference type="SUPFAM" id="SSF50129">
    <property type="entry name" value="GroES-like"/>
    <property type="match status" value="1"/>
</dbReference>
<evidence type="ECO:0000313" key="14">
    <source>
        <dbReference type="EMBL" id="KZT38937.1"/>
    </source>
</evidence>